<evidence type="ECO:0000256" key="2">
    <source>
        <dbReference type="ARBA" id="ARBA00023015"/>
    </source>
</evidence>
<evidence type="ECO:0000256" key="4">
    <source>
        <dbReference type="ARBA" id="ARBA00023163"/>
    </source>
</evidence>
<evidence type="ECO:0000256" key="3">
    <source>
        <dbReference type="ARBA" id="ARBA00023125"/>
    </source>
</evidence>
<protein>
    <submittedName>
        <fullName evidence="7">TetR/AcrR family transcriptional regulator</fullName>
    </submittedName>
</protein>
<dbReference type="RefSeq" id="WP_054634972.1">
    <property type="nucleotide sequence ID" value="NZ_JBHSOZ010000003.1"/>
</dbReference>
<evidence type="ECO:0000256" key="1">
    <source>
        <dbReference type="ARBA" id="ARBA00022491"/>
    </source>
</evidence>
<evidence type="ECO:0000259" key="6">
    <source>
        <dbReference type="PROSITE" id="PS50977"/>
    </source>
</evidence>
<dbReference type="SUPFAM" id="SSF46689">
    <property type="entry name" value="Homeodomain-like"/>
    <property type="match status" value="1"/>
</dbReference>
<dbReference type="Gene3D" id="1.10.10.60">
    <property type="entry name" value="Homeodomain-like"/>
    <property type="match status" value="1"/>
</dbReference>
<dbReference type="PANTHER" id="PTHR30055:SF175">
    <property type="entry name" value="HTH-TYPE TRANSCRIPTIONAL REPRESSOR KSTR2"/>
    <property type="match status" value="1"/>
</dbReference>
<dbReference type="Proteomes" id="UP001596142">
    <property type="component" value="Unassembled WGS sequence"/>
</dbReference>
<comment type="caution">
    <text evidence="7">The sequence shown here is derived from an EMBL/GenBank/DDBJ whole genome shotgun (WGS) entry which is preliminary data.</text>
</comment>
<dbReference type="PANTHER" id="PTHR30055">
    <property type="entry name" value="HTH-TYPE TRANSCRIPTIONAL REGULATOR RUTR"/>
    <property type="match status" value="1"/>
</dbReference>
<reference evidence="8" key="1">
    <citation type="journal article" date="2019" name="Int. J. Syst. Evol. Microbiol.">
        <title>The Global Catalogue of Microorganisms (GCM) 10K type strain sequencing project: providing services to taxonomists for standard genome sequencing and annotation.</title>
        <authorList>
            <consortium name="The Broad Institute Genomics Platform"/>
            <consortium name="The Broad Institute Genome Sequencing Center for Infectious Disease"/>
            <person name="Wu L."/>
            <person name="Ma J."/>
        </authorList>
    </citation>
    <scope>NUCLEOTIDE SEQUENCE [LARGE SCALE GENOMIC DNA]</scope>
    <source>
        <strain evidence="8">CECT 7184</strain>
    </source>
</reference>
<dbReference type="InterPro" id="IPR050109">
    <property type="entry name" value="HTH-type_TetR-like_transc_reg"/>
</dbReference>
<dbReference type="Pfam" id="PF00440">
    <property type="entry name" value="TetR_N"/>
    <property type="match status" value="1"/>
</dbReference>
<sequence>MAEKPTKERITEAALKLFEEYGFHAVTVDKIVRESRTSKGGFYHNFKSKDELLYTIHDSFITYVLDKAVEAHSRYGTPTEKLYATVRSFVKMFEMYRAHVTVFYQESLYLAPEYFTEIKKKRNKYKELMFSVVREGITEGEFRKEIPVPIMSMAIFGMINWTYKWYKDTGEYSVNDIADIYADLILHSVLTKTALENPAYQRLFLRPTNFSSL</sequence>
<organism evidence="7 8">
    <name type="scientific">Thalassorhabdus alkalitolerans</name>
    <dbReference type="NCBI Taxonomy" id="2282697"/>
    <lineage>
        <taxon>Bacteria</taxon>
        <taxon>Bacillati</taxon>
        <taxon>Bacillota</taxon>
        <taxon>Bacilli</taxon>
        <taxon>Bacillales</taxon>
        <taxon>Bacillaceae</taxon>
        <taxon>Thalassorhabdus</taxon>
    </lineage>
</organism>
<gene>
    <name evidence="7" type="ORF">ACFPU1_07245</name>
</gene>
<name>A0ABW0YLL0_9BACI</name>
<dbReference type="InterPro" id="IPR009057">
    <property type="entry name" value="Homeodomain-like_sf"/>
</dbReference>
<keyword evidence="3 5" id="KW-0238">DNA-binding</keyword>
<evidence type="ECO:0000313" key="8">
    <source>
        <dbReference type="Proteomes" id="UP001596142"/>
    </source>
</evidence>
<accession>A0ABW0YLL0</accession>
<feature type="DNA-binding region" description="H-T-H motif" evidence="5">
    <location>
        <begin position="27"/>
        <end position="46"/>
    </location>
</feature>
<dbReference type="InterPro" id="IPR036271">
    <property type="entry name" value="Tet_transcr_reg_TetR-rel_C_sf"/>
</dbReference>
<keyword evidence="1" id="KW-0678">Repressor</keyword>
<feature type="domain" description="HTH tetR-type" evidence="6">
    <location>
        <begin position="4"/>
        <end position="64"/>
    </location>
</feature>
<evidence type="ECO:0000313" key="7">
    <source>
        <dbReference type="EMBL" id="MFC5712571.1"/>
    </source>
</evidence>
<proteinExistence type="predicted"/>
<dbReference type="SUPFAM" id="SSF48498">
    <property type="entry name" value="Tetracyclin repressor-like, C-terminal domain"/>
    <property type="match status" value="1"/>
</dbReference>
<dbReference type="InterPro" id="IPR001647">
    <property type="entry name" value="HTH_TetR"/>
</dbReference>
<dbReference type="Pfam" id="PF17932">
    <property type="entry name" value="TetR_C_24"/>
    <property type="match status" value="1"/>
</dbReference>
<dbReference type="Gene3D" id="1.10.357.10">
    <property type="entry name" value="Tetracycline Repressor, domain 2"/>
    <property type="match status" value="1"/>
</dbReference>
<dbReference type="PRINTS" id="PR00455">
    <property type="entry name" value="HTHTETR"/>
</dbReference>
<keyword evidence="8" id="KW-1185">Reference proteome</keyword>
<dbReference type="EMBL" id="JBHSOZ010000003">
    <property type="protein sequence ID" value="MFC5712571.1"/>
    <property type="molecule type" value="Genomic_DNA"/>
</dbReference>
<dbReference type="PROSITE" id="PS50977">
    <property type="entry name" value="HTH_TETR_2"/>
    <property type="match status" value="1"/>
</dbReference>
<dbReference type="InterPro" id="IPR041490">
    <property type="entry name" value="KstR2_TetR_C"/>
</dbReference>
<evidence type="ECO:0000256" key="5">
    <source>
        <dbReference type="PROSITE-ProRule" id="PRU00335"/>
    </source>
</evidence>
<keyword evidence="4" id="KW-0804">Transcription</keyword>
<keyword evidence="2" id="KW-0805">Transcription regulation</keyword>